<evidence type="ECO:0000256" key="5">
    <source>
        <dbReference type="SAM" id="MobiDB-lite"/>
    </source>
</evidence>
<keyword evidence="8" id="KW-1185">Reference proteome</keyword>
<feature type="compositionally biased region" description="Acidic residues" evidence="5">
    <location>
        <begin position="705"/>
        <end position="714"/>
    </location>
</feature>
<dbReference type="SMART" id="SM00184">
    <property type="entry name" value="RING"/>
    <property type="match status" value="1"/>
</dbReference>
<keyword evidence="1 3" id="KW-0863">Zinc-finger</keyword>
<dbReference type="UniPathway" id="UPA00143"/>
<evidence type="ECO:0000256" key="4">
    <source>
        <dbReference type="SAM" id="Coils"/>
    </source>
</evidence>
<keyword evidence="4" id="KW-0175">Coiled coil</keyword>
<evidence type="ECO:0000259" key="6">
    <source>
        <dbReference type="PROSITE" id="PS50089"/>
    </source>
</evidence>
<dbReference type="Pfam" id="PF19179">
    <property type="entry name" value="TTC3_DZIP3_dom"/>
    <property type="match status" value="1"/>
</dbReference>
<feature type="domain" description="RING-type" evidence="6">
    <location>
        <begin position="1390"/>
        <end position="1431"/>
    </location>
</feature>
<dbReference type="Pfam" id="PF13639">
    <property type="entry name" value="zf-RING_2"/>
    <property type="match status" value="1"/>
</dbReference>
<dbReference type="PANTHER" id="PTHR17550">
    <property type="entry name" value="E3 UBIQUITIN-PROTEIN LIGASE TTC3"/>
    <property type="match status" value="1"/>
</dbReference>
<dbReference type="Gene3D" id="1.25.40.10">
    <property type="entry name" value="Tetratricopeptide repeat domain"/>
    <property type="match status" value="1"/>
</dbReference>
<dbReference type="GO" id="GO:0008270">
    <property type="term" value="F:zinc ion binding"/>
    <property type="evidence" value="ECO:0007669"/>
    <property type="project" value="UniProtKB-KW"/>
</dbReference>
<evidence type="ECO:0000256" key="1">
    <source>
        <dbReference type="ARBA" id="ARBA00022771"/>
    </source>
</evidence>
<dbReference type="Proteomes" id="UP000014500">
    <property type="component" value="Unassembled WGS sequence"/>
</dbReference>
<keyword evidence="2" id="KW-0862">Zinc</keyword>
<reference evidence="8" key="1">
    <citation type="submission" date="2011-05" db="EMBL/GenBank/DDBJ databases">
        <authorList>
            <person name="Richards S.R."/>
            <person name="Qu J."/>
            <person name="Jiang H."/>
            <person name="Jhangiani S.N."/>
            <person name="Agravi P."/>
            <person name="Goodspeed R."/>
            <person name="Gross S."/>
            <person name="Mandapat C."/>
            <person name="Jackson L."/>
            <person name="Mathew T."/>
            <person name="Pu L."/>
            <person name="Thornton R."/>
            <person name="Saada N."/>
            <person name="Wilczek-Boney K.B."/>
            <person name="Lee S."/>
            <person name="Kovar C."/>
            <person name="Wu Y."/>
            <person name="Scherer S.E."/>
            <person name="Worley K.C."/>
            <person name="Muzny D.M."/>
            <person name="Gibbs R."/>
        </authorList>
    </citation>
    <scope>NUCLEOTIDE SEQUENCE</scope>
    <source>
        <strain evidence="8">Brora</strain>
    </source>
</reference>
<evidence type="ECO:0000256" key="2">
    <source>
        <dbReference type="ARBA" id="ARBA00022833"/>
    </source>
</evidence>
<dbReference type="Gene3D" id="3.30.40.10">
    <property type="entry name" value="Zinc/RING finger domain, C3HC4 (zinc finger)"/>
    <property type="match status" value="1"/>
</dbReference>
<dbReference type="STRING" id="126957.T1IWL2"/>
<dbReference type="SUPFAM" id="SSF57850">
    <property type="entry name" value="RING/U-box"/>
    <property type="match status" value="1"/>
</dbReference>
<feature type="compositionally biased region" description="Basic residues" evidence="5">
    <location>
        <begin position="681"/>
        <end position="690"/>
    </location>
</feature>
<proteinExistence type="predicted"/>
<protein>
    <recommendedName>
        <fullName evidence="6">RING-type domain-containing protein</fullName>
    </recommendedName>
</protein>
<dbReference type="EnsemblMetazoa" id="SMAR005582-RA">
    <property type="protein sequence ID" value="SMAR005582-PA"/>
    <property type="gene ID" value="SMAR005582"/>
</dbReference>
<accession>T1IWL2</accession>
<feature type="compositionally biased region" description="Polar residues" evidence="5">
    <location>
        <begin position="1247"/>
        <end position="1264"/>
    </location>
</feature>
<feature type="compositionally biased region" description="Basic and acidic residues" evidence="5">
    <location>
        <begin position="691"/>
        <end position="704"/>
    </location>
</feature>
<dbReference type="InterPro" id="IPR056870">
    <property type="entry name" value="TTC3/DZIP3/RBM44-like_helical"/>
</dbReference>
<feature type="coiled-coil region" evidence="4">
    <location>
        <begin position="1124"/>
        <end position="1187"/>
    </location>
</feature>
<dbReference type="InterPro" id="IPR056871">
    <property type="entry name" value="WH_TTC3"/>
</dbReference>
<dbReference type="SUPFAM" id="SSF48452">
    <property type="entry name" value="TPR-like"/>
    <property type="match status" value="1"/>
</dbReference>
<reference evidence="7" key="2">
    <citation type="submission" date="2015-02" db="UniProtKB">
        <authorList>
            <consortium name="EnsemblMetazoa"/>
        </authorList>
    </citation>
    <scope>IDENTIFICATION</scope>
</reference>
<dbReference type="PANTHER" id="PTHR17550:SF4">
    <property type="entry name" value="E3 UBIQUITIN-PROTEIN LIGASE TTC3"/>
    <property type="match status" value="1"/>
</dbReference>
<dbReference type="GO" id="GO:0016567">
    <property type="term" value="P:protein ubiquitination"/>
    <property type="evidence" value="ECO:0007669"/>
    <property type="project" value="UniProtKB-UniPathway"/>
</dbReference>
<keyword evidence="1 3" id="KW-0479">Metal-binding</keyword>
<feature type="region of interest" description="Disordered" evidence="5">
    <location>
        <begin position="663"/>
        <end position="714"/>
    </location>
</feature>
<feature type="region of interest" description="Disordered" evidence="5">
    <location>
        <begin position="768"/>
        <end position="800"/>
    </location>
</feature>
<dbReference type="Pfam" id="PF24905">
    <property type="entry name" value="TTC3_9th"/>
    <property type="match status" value="1"/>
</dbReference>
<evidence type="ECO:0000313" key="8">
    <source>
        <dbReference type="Proteomes" id="UP000014500"/>
    </source>
</evidence>
<dbReference type="InterPro" id="IPR011990">
    <property type="entry name" value="TPR-like_helical_dom_sf"/>
</dbReference>
<evidence type="ECO:0000313" key="7">
    <source>
        <dbReference type="EnsemblMetazoa" id="SMAR005582-PA"/>
    </source>
</evidence>
<dbReference type="EMBL" id="JH431622">
    <property type="status" value="NOT_ANNOTATED_CDS"/>
    <property type="molecule type" value="Genomic_DNA"/>
</dbReference>
<feature type="region of interest" description="Disordered" evidence="5">
    <location>
        <begin position="319"/>
        <end position="345"/>
    </location>
</feature>
<evidence type="ECO:0000256" key="3">
    <source>
        <dbReference type="PROSITE-ProRule" id="PRU00175"/>
    </source>
</evidence>
<dbReference type="Pfam" id="PF24812">
    <property type="entry name" value="WHD_TTC3"/>
    <property type="match status" value="1"/>
</dbReference>
<name>T1IWL2_STRMM</name>
<feature type="compositionally biased region" description="Basic and acidic residues" evidence="5">
    <location>
        <begin position="785"/>
        <end position="795"/>
    </location>
</feature>
<dbReference type="InterPro" id="IPR001841">
    <property type="entry name" value="Znf_RING"/>
</dbReference>
<feature type="region of interest" description="Disordered" evidence="5">
    <location>
        <begin position="1195"/>
        <end position="1280"/>
    </location>
</feature>
<dbReference type="GO" id="GO:0005737">
    <property type="term" value="C:cytoplasm"/>
    <property type="evidence" value="ECO:0007669"/>
    <property type="project" value="UniProtKB-ARBA"/>
</dbReference>
<sequence length="1485" mass="170675">METFSYCSRNVHNSGAENEFRHRFHHIVQIHLVSPFLFDVNYQSEHVQRWMEEAHLLPMDSHDSEEQIEVIKTRVNLCVSVYTALIKKFRGEPIVSSNNEMVANSLKWLNKCRPTLDQLLLKTKSDWLWMHEICEEVNVGNEKEVLALILTSLHIMMTKDKIVENYDRTCTESFEECNWFKNDGNTRLHNNYFNEAIESFSHGLMIHPFCCEMYVSRAQAYIEVKEYKLAELDAIRAVFLKCDLTTGYKFLLIALVKQGCIDKANSVCKEALAKCAFVGNEDTGSDFKTLTDICRDINKKAEISVCTVKTEVLDTKKDCDLSSESSEEESESDNEIATDDKPINNQIEAKKPKEVMLIVDPEEENEENETETTEIINTTETESPIKFKKVNLSSSEDLKRDENVFIKHKLWQTMVFEASTNLVNQHYKLASQLYSEALKFMRENPIQEFIKEKEIVLIKYAYGMSCVETRSREEMLNSIVVFEEILNKHSHVMFPLVYYGLTYSYFKQNRFKEALQIAKTGLDTCKNMMISLLTWPQIDNNIPESATGKFKVKLEKLIEFCLSPPPPDAVCRYSKCNGHFKNEIYLTDPDCKGFVKVICDEECALQYHYNCWKSIKDEIKIFNDKEFLDTTCLTPDCPGGLMELVHINSKGENAKRFISEAWKKGGGSKQKRPRHEFQLGKKSHKEKKRKKYDETLKDDSFKPEQEEDEQSPEYETFESIAATIFDLKPTPQTKSPVKMPVFPPENVTLTVLKKVDELEETVLDIKARKRRRKKKQNNQLAEIETASRHSSESDHTSSISREMVEDELAAMSRESIVNETIKKTLLECMKLFLKETGKVRNDDVRVIAELAKLPIEVQEYIADIGGIHEFLKKSDDFVVYDNIICLTEHFTGVFTPVDPPRSKSASDHWSMLDTITECSEPHETTSTSSEFEWLDPRKNKAKSQMNCSISTNTRTLNENDGVKPAKPNMLYWLPTNPMDEMSNVSAEDLNMDNVTEAMMRERNSGFKPSENQAGNVEFERKALENAELRRRPVEGGEFRRDSEMEACSPSSGQGAGQFFTNLQKLWKFVSKFSDKGQGKMLKLVLELIIKERILERFSPNPENVGRAKQTFMFAIDALSDSAECECQTEENEELKKQVKEHEDLIAYLLNTKRQKWEEEKKELEKKVEALTINLRDSEEAKHDLELVNLRRFAEGEERKEKALPPPQIAIPELHNYPTMSRSEIRCSSAPNASRSRDQNLKLPPQSSPVQNPTLPTAKSATSTLRKLPPPSQQQTVQTTQGFPKNSFERLMIALQSSFPNVDQNELKECVQQLRSHCANNRLSGMTIDEIIKQVSYMIRLKASRKAALGQPTPLLGGMGLERITKPGNPWSTVNTTMSNWTNPDEDEEPCVICHEDFKEFDKLCTLQCHHRFHESCIKAWFKQESTCPTCRAHSNFDFLFFFIFLLIGDTNAANGEHTQRNASKTRTAFACRVPRTTASLTFFLE</sequence>
<dbReference type="eggNOG" id="KOG0800">
    <property type="taxonomic scope" value="Eukaryota"/>
</dbReference>
<feature type="compositionally biased region" description="Acidic residues" evidence="5">
    <location>
        <begin position="325"/>
        <end position="337"/>
    </location>
</feature>
<dbReference type="HOGENOM" id="CLU_249464_0_0_1"/>
<dbReference type="InterPro" id="IPR013083">
    <property type="entry name" value="Znf_RING/FYVE/PHD"/>
</dbReference>
<organism evidence="7 8">
    <name type="scientific">Strigamia maritima</name>
    <name type="common">European centipede</name>
    <name type="synonym">Geophilus maritimus</name>
    <dbReference type="NCBI Taxonomy" id="126957"/>
    <lineage>
        <taxon>Eukaryota</taxon>
        <taxon>Metazoa</taxon>
        <taxon>Ecdysozoa</taxon>
        <taxon>Arthropoda</taxon>
        <taxon>Myriapoda</taxon>
        <taxon>Chilopoda</taxon>
        <taxon>Pleurostigmophora</taxon>
        <taxon>Geophilomorpha</taxon>
        <taxon>Linotaeniidae</taxon>
        <taxon>Strigamia</taxon>
    </lineage>
</organism>
<dbReference type="InterPro" id="IPR043866">
    <property type="entry name" value="TTC3/DZIP3_dom"/>
</dbReference>
<dbReference type="PROSITE" id="PS50089">
    <property type="entry name" value="ZF_RING_2"/>
    <property type="match status" value="1"/>
</dbReference>